<dbReference type="AlphaFoldDB" id="A0A9J6DQP3"/>
<dbReference type="EMBL" id="JABSTU010000008">
    <property type="protein sequence ID" value="KAH8024356.1"/>
    <property type="molecule type" value="Genomic_DNA"/>
</dbReference>
<dbReference type="Proteomes" id="UP000821866">
    <property type="component" value="Chromosome 6"/>
</dbReference>
<evidence type="ECO:0000313" key="3">
    <source>
        <dbReference type="Proteomes" id="UP000821866"/>
    </source>
</evidence>
<reference evidence="2" key="1">
    <citation type="journal article" date="2020" name="Cell">
        <title>Large-Scale Comparative Analyses of Tick Genomes Elucidate Their Genetic Diversity and Vector Capacities.</title>
        <authorList>
            <consortium name="Tick Genome and Microbiome Consortium (TIGMIC)"/>
            <person name="Jia N."/>
            <person name="Wang J."/>
            <person name="Shi W."/>
            <person name="Du L."/>
            <person name="Sun Y."/>
            <person name="Zhan W."/>
            <person name="Jiang J.F."/>
            <person name="Wang Q."/>
            <person name="Zhang B."/>
            <person name="Ji P."/>
            <person name="Bell-Sakyi L."/>
            <person name="Cui X.M."/>
            <person name="Yuan T.T."/>
            <person name="Jiang B.G."/>
            <person name="Yang W.F."/>
            <person name="Lam T.T."/>
            <person name="Chang Q.C."/>
            <person name="Ding S.J."/>
            <person name="Wang X.J."/>
            <person name="Zhu J.G."/>
            <person name="Ruan X.D."/>
            <person name="Zhao L."/>
            <person name="Wei J.T."/>
            <person name="Ye R.Z."/>
            <person name="Que T.C."/>
            <person name="Du C.H."/>
            <person name="Zhou Y.H."/>
            <person name="Cheng J.X."/>
            <person name="Dai P.F."/>
            <person name="Guo W.B."/>
            <person name="Han X.H."/>
            <person name="Huang E.J."/>
            <person name="Li L.F."/>
            <person name="Wei W."/>
            <person name="Gao Y.C."/>
            <person name="Liu J.Z."/>
            <person name="Shao H.Z."/>
            <person name="Wang X."/>
            <person name="Wang C.C."/>
            <person name="Yang T.C."/>
            <person name="Huo Q.B."/>
            <person name="Li W."/>
            <person name="Chen H.Y."/>
            <person name="Chen S.E."/>
            <person name="Zhou L.G."/>
            <person name="Ni X.B."/>
            <person name="Tian J.H."/>
            <person name="Sheng Y."/>
            <person name="Liu T."/>
            <person name="Pan Y.S."/>
            <person name="Xia L.Y."/>
            <person name="Li J."/>
            <person name="Zhao F."/>
            <person name="Cao W.C."/>
        </authorList>
    </citation>
    <scope>NUCLEOTIDE SEQUENCE</scope>
    <source>
        <strain evidence="2">Rmic-2018</strain>
    </source>
</reference>
<accession>A0A9J6DQP3</accession>
<comment type="caution">
    <text evidence="2">The sequence shown here is derived from an EMBL/GenBank/DDBJ whole genome shotgun (WGS) entry which is preliminary data.</text>
</comment>
<evidence type="ECO:0000256" key="1">
    <source>
        <dbReference type="SAM" id="MobiDB-lite"/>
    </source>
</evidence>
<reference evidence="2" key="2">
    <citation type="submission" date="2021-09" db="EMBL/GenBank/DDBJ databases">
        <authorList>
            <person name="Jia N."/>
            <person name="Wang J."/>
            <person name="Shi W."/>
            <person name="Du L."/>
            <person name="Sun Y."/>
            <person name="Zhan W."/>
            <person name="Jiang J."/>
            <person name="Wang Q."/>
            <person name="Zhang B."/>
            <person name="Ji P."/>
            <person name="Sakyi L.B."/>
            <person name="Cui X."/>
            <person name="Yuan T."/>
            <person name="Jiang B."/>
            <person name="Yang W."/>
            <person name="Lam T.T.-Y."/>
            <person name="Chang Q."/>
            <person name="Ding S."/>
            <person name="Wang X."/>
            <person name="Zhu J."/>
            <person name="Ruan X."/>
            <person name="Zhao L."/>
            <person name="Wei J."/>
            <person name="Que T."/>
            <person name="Du C."/>
            <person name="Cheng J."/>
            <person name="Dai P."/>
            <person name="Han X."/>
            <person name="Huang E."/>
            <person name="Gao Y."/>
            <person name="Liu J."/>
            <person name="Shao H."/>
            <person name="Ye R."/>
            <person name="Li L."/>
            <person name="Wei W."/>
            <person name="Wang X."/>
            <person name="Wang C."/>
            <person name="Huo Q."/>
            <person name="Li W."/>
            <person name="Guo W."/>
            <person name="Chen H."/>
            <person name="Chen S."/>
            <person name="Zhou L."/>
            <person name="Zhou L."/>
            <person name="Ni X."/>
            <person name="Tian J."/>
            <person name="Zhou Y."/>
            <person name="Sheng Y."/>
            <person name="Liu T."/>
            <person name="Pan Y."/>
            <person name="Xia L."/>
            <person name="Li J."/>
            <person name="Zhao F."/>
            <person name="Cao W."/>
        </authorList>
    </citation>
    <scope>NUCLEOTIDE SEQUENCE</scope>
    <source>
        <strain evidence="2">Rmic-2018</strain>
        <tissue evidence="2">Larvae</tissue>
    </source>
</reference>
<feature type="region of interest" description="Disordered" evidence="1">
    <location>
        <begin position="33"/>
        <end position="62"/>
    </location>
</feature>
<keyword evidence="3" id="KW-1185">Reference proteome</keyword>
<name>A0A9J6DQP3_RHIMP</name>
<organism evidence="2 3">
    <name type="scientific">Rhipicephalus microplus</name>
    <name type="common">Cattle tick</name>
    <name type="synonym">Boophilus microplus</name>
    <dbReference type="NCBI Taxonomy" id="6941"/>
    <lineage>
        <taxon>Eukaryota</taxon>
        <taxon>Metazoa</taxon>
        <taxon>Ecdysozoa</taxon>
        <taxon>Arthropoda</taxon>
        <taxon>Chelicerata</taxon>
        <taxon>Arachnida</taxon>
        <taxon>Acari</taxon>
        <taxon>Parasitiformes</taxon>
        <taxon>Ixodida</taxon>
        <taxon>Ixodoidea</taxon>
        <taxon>Ixodidae</taxon>
        <taxon>Rhipicephalinae</taxon>
        <taxon>Rhipicephalus</taxon>
        <taxon>Boophilus</taxon>
    </lineage>
</organism>
<sequence>MHAVTSGAVFLRKLSFTRARLAWNVARHLLPPPRRARRRKSRRLKCGARSTHTEHTSEARLAPHKPLSGGCFPFAGSTRVVFQDGSPPAELTYAHLVLRRFRGGTGSHLRLDPGVRPSGQRSRCHLVAAPWIAAGWHAAAVGDGARAAAASGHPRLKHGTFFPRRFQLYQGTLEPIGVKHPATEPRTHSSRCGTSSVLATAS</sequence>
<evidence type="ECO:0000313" key="2">
    <source>
        <dbReference type="EMBL" id="KAH8024356.1"/>
    </source>
</evidence>
<gene>
    <name evidence="2" type="ORF">HPB51_022840</name>
</gene>
<protein>
    <submittedName>
        <fullName evidence="2">Uncharacterized protein</fullName>
    </submittedName>
</protein>
<feature type="compositionally biased region" description="Polar residues" evidence="1">
    <location>
        <begin position="190"/>
        <end position="202"/>
    </location>
</feature>
<proteinExistence type="predicted"/>
<feature type="compositionally biased region" description="Basic residues" evidence="1">
    <location>
        <begin position="34"/>
        <end position="46"/>
    </location>
</feature>
<feature type="region of interest" description="Disordered" evidence="1">
    <location>
        <begin position="177"/>
        <end position="202"/>
    </location>
</feature>